<proteinExistence type="predicted"/>
<feature type="region of interest" description="Disordered" evidence="1">
    <location>
        <begin position="423"/>
        <end position="449"/>
    </location>
</feature>
<name>A0A6J5MNI2_9CAUD</name>
<dbReference type="EMBL" id="LR796466">
    <property type="protein sequence ID" value="CAB4146600.1"/>
    <property type="molecule type" value="Genomic_DNA"/>
</dbReference>
<organism evidence="2">
    <name type="scientific">uncultured Caudovirales phage</name>
    <dbReference type="NCBI Taxonomy" id="2100421"/>
    <lineage>
        <taxon>Viruses</taxon>
        <taxon>Duplodnaviria</taxon>
        <taxon>Heunggongvirae</taxon>
        <taxon>Uroviricota</taxon>
        <taxon>Caudoviricetes</taxon>
        <taxon>Peduoviridae</taxon>
        <taxon>Maltschvirus</taxon>
        <taxon>Maltschvirus maltsch</taxon>
    </lineage>
</organism>
<reference evidence="2" key="1">
    <citation type="submission" date="2020-04" db="EMBL/GenBank/DDBJ databases">
        <authorList>
            <person name="Chiriac C."/>
            <person name="Salcher M."/>
            <person name="Ghai R."/>
            <person name="Kavagutti S V."/>
        </authorList>
    </citation>
    <scope>NUCLEOTIDE SEQUENCE</scope>
</reference>
<sequence length="449" mass="47162">MAEGFLGGLLGGVGDAAQGVGSGLAGLLGGGQSGGPSSSGFTPDEERRMMISTLGQLGATLLAAGQKQSPSQRAQYLAQLGGIGSGAQNDIYKARQGALMSAQMQEKMREMEQSKALSTWASNPENLSKLGVSPEQFSVLGIPGLRAIMQAQATRDPNQVALTQAALAEKQREIGQYNAAVSAIEGANLTPEQKAAALGNPTEWIKTQIKPQKMFLDEPVLNQAGQPVIDTATGVPLMQQRNLQTGEIKRIGGGGVNIDMGGGKALEQGIAKSLIEGADIAQSAASAIRNIGVARQQFEGGIITGITAPIELTIRKIGTALGFNDNQVSNTEAFRSSLAPVVLESIKGLGAGTAISNADREYAEKFVGGNITLDNASIDKIIKIVEKANSYKVESHNTRVKKYMQKAKDPSSAEFLLVEAPELQEAQPSRPQGEPRVRRYNPATGKLED</sequence>
<accession>A0A6J5MNI2</accession>
<evidence type="ECO:0000256" key="1">
    <source>
        <dbReference type="SAM" id="MobiDB-lite"/>
    </source>
</evidence>
<protein>
    <submittedName>
        <fullName evidence="2">Uncharacterized protein</fullName>
    </submittedName>
</protein>
<gene>
    <name evidence="2" type="ORF">UFOVP500_35</name>
</gene>
<evidence type="ECO:0000313" key="2">
    <source>
        <dbReference type="EMBL" id="CAB4146600.1"/>
    </source>
</evidence>